<proteinExistence type="inferred from homology"/>
<protein>
    <submittedName>
        <fullName evidence="6">GlmZ(SRNA)-inactivating NTPase</fullName>
    </submittedName>
</protein>
<dbReference type="Pfam" id="PF03668">
    <property type="entry name" value="RapZ-like_N"/>
    <property type="match status" value="1"/>
</dbReference>
<accession>A0A1J5PYJ9</accession>
<dbReference type="InterPro" id="IPR005337">
    <property type="entry name" value="RapZ-like"/>
</dbReference>
<evidence type="ECO:0000256" key="1">
    <source>
        <dbReference type="ARBA" id="ARBA00022741"/>
    </source>
</evidence>
<keyword evidence="3" id="KW-0342">GTP-binding</keyword>
<dbReference type="NCBIfam" id="NF003828">
    <property type="entry name" value="PRK05416.1"/>
    <property type="match status" value="1"/>
</dbReference>
<feature type="domain" description="RapZ-like N-terminal" evidence="4">
    <location>
        <begin position="13"/>
        <end position="168"/>
    </location>
</feature>
<gene>
    <name evidence="6" type="ORF">GALL_480420</name>
</gene>
<dbReference type="Pfam" id="PF22740">
    <property type="entry name" value="PapZ_C"/>
    <property type="match status" value="1"/>
</dbReference>
<evidence type="ECO:0000313" key="6">
    <source>
        <dbReference type="EMBL" id="OIQ70347.1"/>
    </source>
</evidence>
<dbReference type="GO" id="GO:0005525">
    <property type="term" value="F:GTP binding"/>
    <property type="evidence" value="ECO:0007669"/>
    <property type="project" value="UniProtKB-KW"/>
</dbReference>
<keyword evidence="1" id="KW-0547">Nucleotide-binding</keyword>
<feature type="domain" description="RapZ C-terminal" evidence="5">
    <location>
        <begin position="175"/>
        <end position="293"/>
    </location>
</feature>
<organism evidence="6">
    <name type="scientific">mine drainage metagenome</name>
    <dbReference type="NCBI Taxonomy" id="410659"/>
    <lineage>
        <taxon>unclassified sequences</taxon>
        <taxon>metagenomes</taxon>
        <taxon>ecological metagenomes</taxon>
    </lineage>
</organism>
<dbReference type="SUPFAM" id="SSF52540">
    <property type="entry name" value="P-loop containing nucleoside triphosphate hydrolases"/>
    <property type="match status" value="1"/>
</dbReference>
<dbReference type="PANTHER" id="PTHR30448:SF0">
    <property type="entry name" value="RNASE ADAPTER PROTEIN RAPZ"/>
    <property type="match status" value="1"/>
</dbReference>
<reference evidence="6" key="1">
    <citation type="submission" date="2016-10" db="EMBL/GenBank/DDBJ databases">
        <title>Sequence of Gallionella enrichment culture.</title>
        <authorList>
            <person name="Poehlein A."/>
            <person name="Muehling M."/>
            <person name="Daniel R."/>
        </authorList>
    </citation>
    <scope>NUCLEOTIDE SEQUENCE</scope>
</reference>
<dbReference type="InterPro" id="IPR027417">
    <property type="entry name" value="P-loop_NTPase"/>
</dbReference>
<evidence type="ECO:0000259" key="5">
    <source>
        <dbReference type="Pfam" id="PF22740"/>
    </source>
</evidence>
<dbReference type="EMBL" id="MLJW01004249">
    <property type="protein sequence ID" value="OIQ70347.1"/>
    <property type="molecule type" value="Genomic_DNA"/>
</dbReference>
<dbReference type="Gene3D" id="3.40.50.300">
    <property type="entry name" value="P-loop containing nucleotide triphosphate hydrolases"/>
    <property type="match status" value="1"/>
</dbReference>
<name>A0A1J5PYJ9_9ZZZZ</name>
<dbReference type="AlphaFoldDB" id="A0A1J5PYJ9"/>
<dbReference type="HAMAP" id="MF_00636">
    <property type="entry name" value="RapZ_like"/>
    <property type="match status" value="1"/>
</dbReference>
<dbReference type="GO" id="GO:0005524">
    <property type="term" value="F:ATP binding"/>
    <property type="evidence" value="ECO:0007669"/>
    <property type="project" value="UniProtKB-KW"/>
</dbReference>
<keyword evidence="2" id="KW-0067">ATP-binding</keyword>
<comment type="caution">
    <text evidence="6">The sequence shown here is derived from an EMBL/GenBank/DDBJ whole genome shotgun (WGS) entry which is preliminary data.</text>
</comment>
<evidence type="ECO:0000256" key="3">
    <source>
        <dbReference type="ARBA" id="ARBA00023134"/>
    </source>
</evidence>
<dbReference type="PIRSF" id="PIRSF005052">
    <property type="entry name" value="P-loopkin"/>
    <property type="match status" value="1"/>
</dbReference>
<dbReference type="PANTHER" id="PTHR30448">
    <property type="entry name" value="RNASE ADAPTER PROTEIN RAPZ"/>
    <property type="match status" value="1"/>
</dbReference>
<dbReference type="InterPro" id="IPR053930">
    <property type="entry name" value="RapZ-like_N"/>
</dbReference>
<sequence>MDSVLPSNAATPQIIVVTGMSGAGRSTCAHVLEDLGWYVVDNLPPTLLGELAALAARAESGGPTRIAVVIDVRGRGFFTELRSSLDALRATGISCQIAFLEADDEELIRRFESTRRPHPLQGTGRILDGITSERALLHDLRGEADVLIDTTGINVHQLKEKVERIFGGAEVKHLRVTVLSFGFKYGLPYDSDFLIDARFIPNPHWNAELKPKTGLDADVSSYVLAADGVSEFIEGYAEVFSRLTPNYEREGKKYLTLSVGCTGGRHRSVAIAERLASVLREKGIEATAVHRDVGRE</sequence>
<evidence type="ECO:0000259" key="4">
    <source>
        <dbReference type="Pfam" id="PF03668"/>
    </source>
</evidence>
<evidence type="ECO:0000256" key="2">
    <source>
        <dbReference type="ARBA" id="ARBA00022840"/>
    </source>
</evidence>
<dbReference type="InterPro" id="IPR053931">
    <property type="entry name" value="RapZ_C"/>
</dbReference>